<proteinExistence type="predicted"/>
<dbReference type="EMBL" id="LAZR01021713">
    <property type="protein sequence ID" value="KKL84371.1"/>
    <property type="molecule type" value="Genomic_DNA"/>
</dbReference>
<organism evidence="1">
    <name type="scientific">marine sediment metagenome</name>
    <dbReference type="NCBI Taxonomy" id="412755"/>
    <lineage>
        <taxon>unclassified sequences</taxon>
        <taxon>metagenomes</taxon>
        <taxon>ecological metagenomes</taxon>
    </lineage>
</organism>
<gene>
    <name evidence="1" type="ORF">LCGC14_1965390</name>
</gene>
<protein>
    <submittedName>
        <fullName evidence="1">Uncharacterized protein</fullName>
    </submittedName>
</protein>
<dbReference type="AlphaFoldDB" id="A0A0F9G1P8"/>
<evidence type="ECO:0000313" key="1">
    <source>
        <dbReference type="EMBL" id="KKL84371.1"/>
    </source>
</evidence>
<comment type="caution">
    <text evidence="1">The sequence shown here is derived from an EMBL/GenBank/DDBJ whole genome shotgun (WGS) entry which is preliminary data.</text>
</comment>
<feature type="non-terminal residue" evidence="1">
    <location>
        <position position="41"/>
    </location>
</feature>
<name>A0A0F9G1P8_9ZZZZ</name>
<accession>A0A0F9G1P8</accession>
<reference evidence="1" key="1">
    <citation type="journal article" date="2015" name="Nature">
        <title>Complex archaea that bridge the gap between prokaryotes and eukaryotes.</title>
        <authorList>
            <person name="Spang A."/>
            <person name="Saw J.H."/>
            <person name="Jorgensen S.L."/>
            <person name="Zaremba-Niedzwiedzka K."/>
            <person name="Martijn J."/>
            <person name="Lind A.E."/>
            <person name="van Eijk R."/>
            <person name="Schleper C."/>
            <person name="Guy L."/>
            <person name="Ettema T.J."/>
        </authorList>
    </citation>
    <scope>NUCLEOTIDE SEQUENCE</scope>
</reference>
<sequence length="41" mass="4296">MPGTTAGVYAGALDAGTEVSSTYEGRHLTVRDDELIHPVHA</sequence>